<evidence type="ECO:0000313" key="1">
    <source>
        <dbReference type="EMBL" id="GFS35887.1"/>
    </source>
</evidence>
<dbReference type="EMBL" id="BMAW01088650">
    <property type="protein sequence ID" value="GFS35887.1"/>
    <property type="molecule type" value="Genomic_DNA"/>
</dbReference>
<sequence>MLHSQVQQILAISNDSLEELTEMVDGIMAAANNDRNIENSTNCIARHVKTYVIRTIMDPLGIINASVTKQTSALNHLVSKTQDFPAHRATAPHLSISHLL</sequence>
<evidence type="ECO:0000313" key="2">
    <source>
        <dbReference type="Proteomes" id="UP000887013"/>
    </source>
</evidence>
<name>A0A8X6M866_NEPPI</name>
<keyword evidence="2" id="KW-1185">Reference proteome</keyword>
<dbReference type="AlphaFoldDB" id="A0A8X6M866"/>
<accession>A0A8X6M866</accession>
<gene>
    <name evidence="1" type="ORF">NPIL_49301</name>
</gene>
<organism evidence="1 2">
    <name type="scientific">Nephila pilipes</name>
    <name type="common">Giant wood spider</name>
    <name type="synonym">Nephila maculata</name>
    <dbReference type="NCBI Taxonomy" id="299642"/>
    <lineage>
        <taxon>Eukaryota</taxon>
        <taxon>Metazoa</taxon>
        <taxon>Ecdysozoa</taxon>
        <taxon>Arthropoda</taxon>
        <taxon>Chelicerata</taxon>
        <taxon>Arachnida</taxon>
        <taxon>Araneae</taxon>
        <taxon>Araneomorphae</taxon>
        <taxon>Entelegynae</taxon>
        <taxon>Araneoidea</taxon>
        <taxon>Nephilidae</taxon>
        <taxon>Nephila</taxon>
    </lineage>
</organism>
<reference evidence="1" key="1">
    <citation type="submission" date="2020-08" db="EMBL/GenBank/DDBJ databases">
        <title>Multicomponent nature underlies the extraordinary mechanical properties of spider dragline silk.</title>
        <authorList>
            <person name="Kono N."/>
            <person name="Nakamura H."/>
            <person name="Mori M."/>
            <person name="Yoshida Y."/>
            <person name="Ohtoshi R."/>
            <person name="Malay A.D."/>
            <person name="Moran D.A.P."/>
            <person name="Tomita M."/>
            <person name="Numata K."/>
            <person name="Arakawa K."/>
        </authorList>
    </citation>
    <scope>NUCLEOTIDE SEQUENCE</scope>
</reference>
<protein>
    <submittedName>
        <fullName evidence="1">Uncharacterized protein</fullName>
    </submittedName>
</protein>
<proteinExistence type="predicted"/>
<comment type="caution">
    <text evidence="1">The sequence shown here is derived from an EMBL/GenBank/DDBJ whole genome shotgun (WGS) entry which is preliminary data.</text>
</comment>
<dbReference type="Proteomes" id="UP000887013">
    <property type="component" value="Unassembled WGS sequence"/>
</dbReference>